<keyword evidence="1" id="KW-0812">Transmembrane</keyword>
<dbReference type="RefSeq" id="WP_034628134.1">
    <property type="nucleotide sequence ID" value="NZ_AXNT01000040.1"/>
</dbReference>
<keyword evidence="3" id="KW-1185">Reference proteome</keyword>
<dbReference type="OrthoDB" id="4485518at2"/>
<dbReference type="Gene3D" id="1.25.40.10">
    <property type="entry name" value="Tetratricopeptide repeat domain"/>
    <property type="match status" value="1"/>
</dbReference>
<keyword evidence="1" id="KW-0472">Membrane</keyword>
<comment type="caution">
    <text evidence="2">The sequence shown here is derived from an EMBL/GenBank/DDBJ whole genome shotgun (WGS) entry which is preliminary data.</text>
</comment>
<accession>A0A0A0BBF1</accession>
<dbReference type="Proteomes" id="UP000029833">
    <property type="component" value="Unassembled WGS sequence"/>
</dbReference>
<keyword evidence="1" id="KW-1133">Transmembrane helix</keyword>
<protein>
    <recommendedName>
        <fullName evidence="4">Tetratricopeptide repeat protein</fullName>
    </recommendedName>
</protein>
<dbReference type="STRING" id="1408250.Q760_12305"/>
<evidence type="ECO:0000313" key="3">
    <source>
        <dbReference type="Proteomes" id="UP000029833"/>
    </source>
</evidence>
<evidence type="ECO:0008006" key="4">
    <source>
        <dbReference type="Google" id="ProtNLM"/>
    </source>
</evidence>
<dbReference type="AlphaFoldDB" id="A0A0A0BBF1"/>
<evidence type="ECO:0000256" key="1">
    <source>
        <dbReference type="SAM" id="Phobius"/>
    </source>
</evidence>
<reference evidence="2 3" key="1">
    <citation type="submission" date="2013-10" db="EMBL/GenBank/DDBJ databases">
        <authorList>
            <person name="Wang G."/>
            <person name="Zhuang W."/>
        </authorList>
    </citation>
    <scope>NUCLEOTIDE SEQUENCE [LARGE SCALE GENOMIC DNA]</scope>
    <source>
        <strain evidence="2 3">DSM 20118</strain>
    </source>
</reference>
<feature type="transmembrane region" description="Helical" evidence="1">
    <location>
        <begin position="12"/>
        <end position="35"/>
    </location>
</feature>
<organism evidence="2 3">
    <name type="scientific">Cellulomonas cellasea DSM 20118</name>
    <dbReference type="NCBI Taxonomy" id="1408250"/>
    <lineage>
        <taxon>Bacteria</taxon>
        <taxon>Bacillati</taxon>
        <taxon>Actinomycetota</taxon>
        <taxon>Actinomycetes</taxon>
        <taxon>Micrococcales</taxon>
        <taxon>Cellulomonadaceae</taxon>
        <taxon>Cellulomonas</taxon>
    </lineage>
</organism>
<sequence>MTGAPGRQTSRRWRAIAGAVALTALLGLYVWVVAVRGVALLRTGDPVGIGLGAAILVLPLIAAWFVAREWRLAAQVQRMADELAATGGLTVDDLPRSPGGRIDRAAADAAFEVVRAQTEATPDDWGSWYRLAFAYDAAGDRRRARAALRTAARLHGGR</sequence>
<evidence type="ECO:0000313" key="2">
    <source>
        <dbReference type="EMBL" id="KGM02646.1"/>
    </source>
</evidence>
<proteinExistence type="predicted"/>
<name>A0A0A0BBF1_9CELL</name>
<dbReference type="EMBL" id="AXNT01000040">
    <property type="protein sequence ID" value="KGM02646.1"/>
    <property type="molecule type" value="Genomic_DNA"/>
</dbReference>
<gene>
    <name evidence="2" type="ORF">Q760_12305</name>
</gene>
<dbReference type="InterPro" id="IPR011990">
    <property type="entry name" value="TPR-like_helical_dom_sf"/>
</dbReference>
<feature type="transmembrane region" description="Helical" evidence="1">
    <location>
        <begin position="47"/>
        <end position="67"/>
    </location>
</feature>